<protein>
    <recommendedName>
        <fullName evidence="3">3-oxoacyl-ACP synthase</fullName>
    </recommendedName>
</protein>
<comment type="caution">
    <text evidence="1">The sequence shown here is derived from an EMBL/GenBank/DDBJ whole genome shotgun (WGS) entry which is preliminary data.</text>
</comment>
<organism evidence="1 2">
    <name type="scientific">Danxiaibacter flavus</name>
    <dbReference type="NCBI Taxonomy" id="3049108"/>
    <lineage>
        <taxon>Bacteria</taxon>
        <taxon>Pseudomonadati</taxon>
        <taxon>Bacteroidota</taxon>
        <taxon>Chitinophagia</taxon>
        <taxon>Chitinophagales</taxon>
        <taxon>Chitinophagaceae</taxon>
        <taxon>Danxiaibacter</taxon>
    </lineage>
</organism>
<evidence type="ECO:0000313" key="1">
    <source>
        <dbReference type="EMBL" id="MEX6688112.1"/>
    </source>
</evidence>
<keyword evidence="2" id="KW-1185">Reference proteome</keyword>
<name>A0ABV3ZE09_9BACT</name>
<sequence>MSSEKHIIASCVISNGIVEKNGTRLFEAHDGDVQAFLVNAYLHMGIDYPKFYKMDALSKLGWLASEILLKDEPSLKKYAPEEIAIVLGNANASLDVDFKYYKTVEEIASPALFVYTLPNIMIGEMSIRNGFKGENGFFIFDEFDAGFMETYVGGLMDSGTTKLCICGWVDVLGEDYHATLFLVENAGDDTILFNKANMDKIFSGKKI</sequence>
<dbReference type="RefSeq" id="WP_369329519.1">
    <property type="nucleotide sequence ID" value="NZ_JAULBC010000003.1"/>
</dbReference>
<reference evidence="1 2" key="1">
    <citation type="submission" date="2023-07" db="EMBL/GenBank/DDBJ databases">
        <authorList>
            <person name="Lian W.-H."/>
        </authorList>
    </citation>
    <scope>NUCLEOTIDE SEQUENCE [LARGE SCALE GENOMIC DNA]</scope>
    <source>
        <strain evidence="1 2">SYSU DXS3180</strain>
    </source>
</reference>
<evidence type="ECO:0000313" key="2">
    <source>
        <dbReference type="Proteomes" id="UP001560573"/>
    </source>
</evidence>
<gene>
    <name evidence="1" type="ORF">QTN47_11435</name>
</gene>
<accession>A0ABV3ZE09</accession>
<dbReference type="Proteomes" id="UP001560573">
    <property type="component" value="Unassembled WGS sequence"/>
</dbReference>
<evidence type="ECO:0008006" key="3">
    <source>
        <dbReference type="Google" id="ProtNLM"/>
    </source>
</evidence>
<dbReference type="EMBL" id="JAULBC010000003">
    <property type="protein sequence ID" value="MEX6688112.1"/>
    <property type="molecule type" value="Genomic_DNA"/>
</dbReference>
<proteinExistence type="predicted"/>